<evidence type="ECO:0000313" key="5">
    <source>
        <dbReference type="Proteomes" id="UP001285263"/>
    </source>
</evidence>
<dbReference type="PANTHER" id="PTHR39200">
    <property type="entry name" value="HYPOTHETICAL EXPORTED PROTEIN"/>
    <property type="match status" value="1"/>
</dbReference>
<feature type="domain" description="Putative auto-transporter adhesin head GIN" evidence="3">
    <location>
        <begin position="72"/>
        <end position="254"/>
    </location>
</feature>
<evidence type="ECO:0000256" key="2">
    <source>
        <dbReference type="SAM" id="SignalP"/>
    </source>
</evidence>
<protein>
    <submittedName>
        <fullName evidence="4">Head GIN domain-containing protein</fullName>
    </submittedName>
</protein>
<reference evidence="4 5" key="1">
    <citation type="submission" date="2023-11" db="EMBL/GenBank/DDBJ databases">
        <title>Paucibacter sp. nov., isolated from fresh soil in Korea.</title>
        <authorList>
            <person name="Le N.T.T."/>
        </authorList>
    </citation>
    <scope>NUCLEOTIDE SEQUENCE [LARGE SCALE GENOMIC DNA]</scope>
    <source>
        <strain evidence="4 5">R3-3</strain>
    </source>
</reference>
<gene>
    <name evidence="4" type="ORF">SNE35_10560</name>
</gene>
<evidence type="ECO:0000259" key="3">
    <source>
        <dbReference type="Pfam" id="PF10988"/>
    </source>
</evidence>
<dbReference type="PANTHER" id="PTHR39200:SF1">
    <property type="entry name" value="AUTO-TRANSPORTER ADHESIN HEAD GIN DOMAIN-CONTAINING PROTEIN-RELATED"/>
    <property type="match status" value="1"/>
</dbReference>
<feature type="signal peptide" evidence="2">
    <location>
        <begin position="1"/>
        <end position="22"/>
    </location>
</feature>
<evidence type="ECO:0000256" key="1">
    <source>
        <dbReference type="SAM" id="MobiDB-lite"/>
    </source>
</evidence>
<organism evidence="4 5">
    <name type="scientific">Roseateles agri</name>
    <dbReference type="NCBI Taxonomy" id="3098619"/>
    <lineage>
        <taxon>Bacteria</taxon>
        <taxon>Pseudomonadati</taxon>
        <taxon>Pseudomonadota</taxon>
        <taxon>Betaproteobacteria</taxon>
        <taxon>Burkholderiales</taxon>
        <taxon>Sphaerotilaceae</taxon>
        <taxon>Roseateles</taxon>
    </lineage>
</organism>
<proteinExistence type="predicted"/>
<keyword evidence="5" id="KW-1185">Reference proteome</keyword>
<sequence>MKLQRFSVVLGAALLASACAQADGGKEWNIRIKQDGDSSWSFNIDGPMEYGTAGNRIQGSGNRVERSRSVAPFTKLRLEGSLDVRVSQAAADAVRINADDNVEPLIESRVEGDTLIIRLQPGAGFRTKHAPTVAVDARTLRAIALNGSGDLSLDRFKGEALNLAMSGSGDVHIGQIDVLDLAVDMRGSGDLRVSGNAQKQSWTMAGSGDVDARRLDGRTVSARLRGSGDIDVGQSDTLDVEIDGSGDLSYAGRPQLHSRVNGSGDVNRR</sequence>
<dbReference type="RefSeq" id="WP_320422861.1">
    <property type="nucleotide sequence ID" value="NZ_JAXCLA010000003.1"/>
</dbReference>
<dbReference type="InterPro" id="IPR021255">
    <property type="entry name" value="DUF2807"/>
</dbReference>
<dbReference type="PROSITE" id="PS51257">
    <property type="entry name" value="PROKAR_LIPOPROTEIN"/>
    <property type="match status" value="1"/>
</dbReference>
<keyword evidence="2" id="KW-0732">Signal</keyword>
<dbReference type="Proteomes" id="UP001285263">
    <property type="component" value="Unassembled WGS sequence"/>
</dbReference>
<feature type="region of interest" description="Disordered" evidence="1">
    <location>
        <begin position="249"/>
        <end position="269"/>
    </location>
</feature>
<name>A0ABU5DFA3_9BURK</name>
<dbReference type="EMBL" id="JAXCLA010000003">
    <property type="protein sequence ID" value="MDY0744952.1"/>
    <property type="molecule type" value="Genomic_DNA"/>
</dbReference>
<dbReference type="Pfam" id="PF10988">
    <property type="entry name" value="DUF2807"/>
    <property type="match status" value="1"/>
</dbReference>
<accession>A0ABU5DFA3</accession>
<comment type="caution">
    <text evidence="4">The sequence shown here is derived from an EMBL/GenBank/DDBJ whole genome shotgun (WGS) entry which is preliminary data.</text>
</comment>
<dbReference type="Gene3D" id="2.160.20.120">
    <property type="match status" value="1"/>
</dbReference>
<feature type="chain" id="PRO_5046826296" evidence="2">
    <location>
        <begin position="23"/>
        <end position="269"/>
    </location>
</feature>
<evidence type="ECO:0000313" key="4">
    <source>
        <dbReference type="EMBL" id="MDY0744952.1"/>
    </source>
</evidence>